<evidence type="ECO:0000313" key="2">
    <source>
        <dbReference type="EMBL" id="NYD75476.1"/>
    </source>
</evidence>
<dbReference type="Gene3D" id="6.10.180.30">
    <property type="match status" value="1"/>
</dbReference>
<reference evidence="2 3" key="1">
    <citation type="submission" date="2020-07" db="EMBL/GenBank/DDBJ databases">
        <title>Sequencing the genomes of 1000 actinobacteria strains.</title>
        <authorList>
            <person name="Klenk H.-P."/>
        </authorList>
    </citation>
    <scope>NUCLEOTIDE SEQUENCE [LARGE SCALE GENOMIC DNA]</scope>
    <source>
        <strain evidence="2 3">DSM 23871</strain>
    </source>
</reference>
<comment type="caution">
    <text evidence="2">The sequence shown here is derived from an EMBL/GenBank/DDBJ whole genome shotgun (WGS) entry which is preliminary data.</text>
</comment>
<dbReference type="Proteomes" id="UP000589620">
    <property type="component" value="Unassembled WGS sequence"/>
</dbReference>
<dbReference type="RefSeq" id="WP_089915798.1">
    <property type="nucleotide sequence ID" value="NZ_BAAAPX010000001.1"/>
</dbReference>
<evidence type="ECO:0000256" key="1">
    <source>
        <dbReference type="SAM" id="MobiDB-lite"/>
    </source>
</evidence>
<sequence length="94" mass="10430">MNSSASGPVDDATAPGQQGVRKRTTVTFYLTDAMRNRARAAYRQTSFDERDSSWSEMLNKALLAEVERREIAYNEGKAFVGNDDPLTPGRPIGF</sequence>
<proteinExistence type="predicted"/>
<dbReference type="AlphaFoldDB" id="A0A852T1J7"/>
<evidence type="ECO:0000313" key="3">
    <source>
        <dbReference type="Proteomes" id="UP000589620"/>
    </source>
</evidence>
<gene>
    <name evidence="2" type="ORF">BJ963_002995</name>
</gene>
<name>A0A852T1J7_9MICO</name>
<protein>
    <recommendedName>
        <fullName evidence="4">Centromere-binding protein ParB C-terminal domain-containing protein</fullName>
    </recommendedName>
</protein>
<keyword evidence="3" id="KW-1185">Reference proteome</keyword>
<accession>A0A852T1J7</accession>
<dbReference type="EMBL" id="JACCBJ010000001">
    <property type="protein sequence ID" value="NYD75476.1"/>
    <property type="molecule type" value="Genomic_DNA"/>
</dbReference>
<organism evidence="2 3">
    <name type="scientific">Leifsonia soli</name>
    <dbReference type="NCBI Taxonomy" id="582665"/>
    <lineage>
        <taxon>Bacteria</taxon>
        <taxon>Bacillati</taxon>
        <taxon>Actinomycetota</taxon>
        <taxon>Actinomycetes</taxon>
        <taxon>Micrococcales</taxon>
        <taxon>Microbacteriaceae</taxon>
        <taxon>Leifsonia</taxon>
    </lineage>
</organism>
<evidence type="ECO:0008006" key="4">
    <source>
        <dbReference type="Google" id="ProtNLM"/>
    </source>
</evidence>
<feature type="region of interest" description="Disordered" evidence="1">
    <location>
        <begin position="1"/>
        <end position="20"/>
    </location>
</feature>